<dbReference type="AlphaFoldDB" id="A0A0E9QN68"/>
<protein>
    <submittedName>
        <fullName evidence="1">Uncharacterized protein</fullName>
    </submittedName>
</protein>
<evidence type="ECO:0000313" key="1">
    <source>
        <dbReference type="EMBL" id="JAH17523.1"/>
    </source>
</evidence>
<accession>A0A0E9QN68</accession>
<reference evidence="1" key="2">
    <citation type="journal article" date="2015" name="Fish Shellfish Immunol.">
        <title>Early steps in the European eel (Anguilla anguilla)-Vibrio vulnificus interaction in the gills: Role of the RtxA13 toxin.</title>
        <authorList>
            <person name="Callol A."/>
            <person name="Pajuelo D."/>
            <person name="Ebbesson L."/>
            <person name="Teles M."/>
            <person name="MacKenzie S."/>
            <person name="Amaro C."/>
        </authorList>
    </citation>
    <scope>NUCLEOTIDE SEQUENCE</scope>
</reference>
<organism evidence="1">
    <name type="scientific">Anguilla anguilla</name>
    <name type="common">European freshwater eel</name>
    <name type="synonym">Muraena anguilla</name>
    <dbReference type="NCBI Taxonomy" id="7936"/>
    <lineage>
        <taxon>Eukaryota</taxon>
        <taxon>Metazoa</taxon>
        <taxon>Chordata</taxon>
        <taxon>Craniata</taxon>
        <taxon>Vertebrata</taxon>
        <taxon>Euteleostomi</taxon>
        <taxon>Actinopterygii</taxon>
        <taxon>Neopterygii</taxon>
        <taxon>Teleostei</taxon>
        <taxon>Anguilliformes</taxon>
        <taxon>Anguillidae</taxon>
        <taxon>Anguilla</taxon>
    </lineage>
</organism>
<reference evidence="1" key="1">
    <citation type="submission" date="2014-11" db="EMBL/GenBank/DDBJ databases">
        <authorList>
            <person name="Amaro Gonzalez C."/>
        </authorList>
    </citation>
    <scope>NUCLEOTIDE SEQUENCE</scope>
</reference>
<name>A0A0E9QN68_ANGAN</name>
<proteinExistence type="predicted"/>
<sequence length="46" mass="5196">MILERHKNLPFISNVKVSMWSGKELAEWIVCEGESNSNFSTTTAPL</sequence>
<dbReference type="EMBL" id="GBXM01091054">
    <property type="protein sequence ID" value="JAH17523.1"/>
    <property type="molecule type" value="Transcribed_RNA"/>
</dbReference>